<dbReference type="EMBL" id="CAKOAT010792931">
    <property type="protein sequence ID" value="CAH8388336.1"/>
    <property type="molecule type" value="Genomic_DNA"/>
</dbReference>
<gene>
    <name evidence="3" type="ORF">ERUC_LOCUS40819</name>
</gene>
<feature type="region of interest" description="Disordered" evidence="2">
    <location>
        <begin position="104"/>
        <end position="132"/>
    </location>
</feature>
<proteinExistence type="predicted"/>
<comment type="caution">
    <text evidence="3">The sequence shown here is derived from an EMBL/GenBank/DDBJ whole genome shotgun (WGS) entry which is preliminary data.</text>
</comment>
<accession>A0ABC8LY39</accession>
<evidence type="ECO:0000313" key="3">
    <source>
        <dbReference type="EMBL" id="CAH8388336.1"/>
    </source>
</evidence>
<feature type="coiled-coil region" evidence="1">
    <location>
        <begin position="42"/>
        <end position="73"/>
    </location>
</feature>
<dbReference type="AlphaFoldDB" id="A0ABC8LY39"/>
<evidence type="ECO:0000256" key="2">
    <source>
        <dbReference type="SAM" id="MobiDB-lite"/>
    </source>
</evidence>
<keyword evidence="4" id="KW-1185">Reference proteome</keyword>
<evidence type="ECO:0000256" key="1">
    <source>
        <dbReference type="SAM" id="Coils"/>
    </source>
</evidence>
<name>A0ABC8LY39_ERUVS</name>
<sequence>MDNKSAITAEAAPVVIEATRRLEEVNREPKDDVEKDTNYEKISEVMEILQGLANRLQKIKEKMDCRFQKIEEKMDLLISSISLNNKVAAAVKTSSAKAQAENMYMDESSSDEEPFSKKARANTKIPKEESSGDHIAEISDEKYSDHSFGLFGGRGQESDDRFDIFGGPVQASDGRFSRFSGRGRGQERDERFDLFSFGRGRARFFYDGQENYDHFGRFPGDYGQDSYGRFFGGPGGGRSRGRGRGLFVGGPFAGGRCGGQGHCGIC</sequence>
<dbReference type="Proteomes" id="UP001642260">
    <property type="component" value="Unassembled WGS sequence"/>
</dbReference>
<evidence type="ECO:0008006" key="5">
    <source>
        <dbReference type="Google" id="ProtNLM"/>
    </source>
</evidence>
<reference evidence="3 4" key="1">
    <citation type="submission" date="2022-03" db="EMBL/GenBank/DDBJ databases">
        <authorList>
            <person name="Macdonald S."/>
            <person name="Ahmed S."/>
            <person name="Newling K."/>
        </authorList>
    </citation>
    <scope>NUCLEOTIDE SEQUENCE [LARGE SCALE GENOMIC DNA]</scope>
</reference>
<organism evidence="3 4">
    <name type="scientific">Eruca vesicaria subsp. sativa</name>
    <name type="common">Garden rocket</name>
    <name type="synonym">Eruca sativa</name>
    <dbReference type="NCBI Taxonomy" id="29727"/>
    <lineage>
        <taxon>Eukaryota</taxon>
        <taxon>Viridiplantae</taxon>
        <taxon>Streptophyta</taxon>
        <taxon>Embryophyta</taxon>
        <taxon>Tracheophyta</taxon>
        <taxon>Spermatophyta</taxon>
        <taxon>Magnoliopsida</taxon>
        <taxon>eudicotyledons</taxon>
        <taxon>Gunneridae</taxon>
        <taxon>Pentapetalae</taxon>
        <taxon>rosids</taxon>
        <taxon>malvids</taxon>
        <taxon>Brassicales</taxon>
        <taxon>Brassicaceae</taxon>
        <taxon>Brassiceae</taxon>
        <taxon>Eruca</taxon>
    </lineage>
</organism>
<keyword evidence="1" id="KW-0175">Coiled coil</keyword>
<protein>
    <recommendedName>
        <fullName evidence="5">Glycine-rich protein</fullName>
    </recommendedName>
</protein>
<evidence type="ECO:0000313" key="4">
    <source>
        <dbReference type="Proteomes" id="UP001642260"/>
    </source>
</evidence>